<name>A0A919YLW2_9BACL</name>
<evidence type="ECO:0000313" key="3">
    <source>
        <dbReference type="EMBL" id="GIP14444.1"/>
    </source>
</evidence>
<dbReference type="RefSeq" id="WP_213512642.1">
    <property type="nucleotide sequence ID" value="NZ_BOSE01000001.1"/>
</dbReference>
<reference evidence="3" key="1">
    <citation type="submission" date="2021-03" db="EMBL/GenBank/DDBJ databases">
        <title>Antimicrobial resistance genes in bacteria isolated from Japanese honey, and their potential for conferring macrolide and lincosamide resistance in the American foulbrood pathogen Paenibacillus larvae.</title>
        <authorList>
            <person name="Okamoto M."/>
            <person name="Kumagai M."/>
            <person name="Kanamori H."/>
            <person name="Takamatsu D."/>
        </authorList>
    </citation>
    <scope>NUCLEOTIDE SEQUENCE</scope>
    <source>
        <strain evidence="3">J40TS1</strain>
    </source>
</reference>
<keyword evidence="1" id="KW-0472">Membrane</keyword>
<protein>
    <recommendedName>
        <fullName evidence="2">Membrane protein NfeD2 N-terminal transmembrane domain-containing protein</fullName>
    </recommendedName>
</protein>
<evidence type="ECO:0000256" key="1">
    <source>
        <dbReference type="SAM" id="Phobius"/>
    </source>
</evidence>
<dbReference type="InterPro" id="IPR058653">
    <property type="entry name" value="NfeD2_TM"/>
</dbReference>
<dbReference type="InterPro" id="IPR012340">
    <property type="entry name" value="NA-bd_OB-fold"/>
</dbReference>
<dbReference type="EMBL" id="BOSE01000001">
    <property type="protein sequence ID" value="GIP14444.1"/>
    <property type="molecule type" value="Genomic_DNA"/>
</dbReference>
<comment type="caution">
    <text evidence="3">The sequence shown here is derived from an EMBL/GenBank/DDBJ whole genome shotgun (WGS) entry which is preliminary data.</text>
</comment>
<dbReference type="Gene3D" id="2.40.50.140">
    <property type="entry name" value="Nucleic acid-binding proteins"/>
    <property type="match status" value="1"/>
</dbReference>
<keyword evidence="4" id="KW-1185">Reference proteome</keyword>
<dbReference type="Proteomes" id="UP000683139">
    <property type="component" value="Unassembled WGS sequence"/>
</dbReference>
<feature type="transmembrane region" description="Helical" evidence="1">
    <location>
        <begin position="5"/>
        <end position="23"/>
    </location>
</feature>
<keyword evidence="1" id="KW-0812">Transmembrane</keyword>
<dbReference type="AlphaFoldDB" id="A0A919YLW2"/>
<feature type="transmembrane region" description="Helical" evidence="1">
    <location>
        <begin position="43"/>
        <end position="63"/>
    </location>
</feature>
<sequence length="176" mass="18515">METLFWVCFLIGVLYTLIVIIFGDALSGAVDASTEWLQVSHLPILQPTTLIGGLTIFGGAGILMSRFTSLAMLAIAAIALAAAAIGVVFIYYFYVKPMSNAEMSLSYSIVELIGKQAQVTVPIPAEGYGEVIVKTAGGIVNHTAASFDQIAIGSEATVVVIDLDDGVLLVSEVDLE</sequence>
<organism evidence="3 4">
    <name type="scientific">Paenibacillus montaniterrae</name>
    <dbReference type="NCBI Taxonomy" id="429341"/>
    <lineage>
        <taxon>Bacteria</taxon>
        <taxon>Bacillati</taxon>
        <taxon>Bacillota</taxon>
        <taxon>Bacilli</taxon>
        <taxon>Bacillales</taxon>
        <taxon>Paenibacillaceae</taxon>
        <taxon>Paenibacillus</taxon>
    </lineage>
</organism>
<feature type="domain" description="Membrane protein NfeD2 N-terminal transmembrane" evidence="2">
    <location>
        <begin position="1"/>
        <end position="102"/>
    </location>
</feature>
<accession>A0A919YLW2</accession>
<dbReference type="Pfam" id="PF25842">
    <property type="entry name" value="NfeD_TM"/>
    <property type="match status" value="1"/>
</dbReference>
<keyword evidence="1" id="KW-1133">Transmembrane helix</keyword>
<feature type="transmembrane region" description="Helical" evidence="1">
    <location>
        <begin position="70"/>
        <end position="94"/>
    </location>
</feature>
<evidence type="ECO:0000259" key="2">
    <source>
        <dbReference type="Pfam" id="PF25842"/>
    </source>
</evidence>
<gene>
    <name evidence="3" type="ORF">J40TS1_00860</name>
</gene>
<proteinExistence type="predicted"/>
<evidence type="ECO:0000313" key="4">
    <source>
        <dbReference type="Proteomes" id="UP000683139"/>
    </source>
</evidence>